<accession>A0A1G8FTV5</accession>
<dbReference type="InterPro" id="IPR011257">
    <property type="entry name" value="DNA_glycosylase"/>
</dbReference>
<dbReference type="EMBL" id="FNDQ01000019">
    <property type="protein sequence ID" value="SDH85573.1"/>
    <property type="molecule type" value="Genomic_DNA"/>
</dbReference>
<dbReference type="SUPFAM" id="SSF48150">
    <property type="entry name" value="DNA-glycosylase"/>
    <property type="match status" value="1"/>
</dbReference>
<dbReference type="PANTHER" id="PTHR30037:SF4">
    <property type="entry name" value="DNA-3-METHYLADENINE GLYCOSYLASE I"/>
    <property type="match status" value="1"/>
</dbReference>
<organism evidence="2 3">
    <name type="scientific">Myroides phaeus</name>
    <dbReference type="NCBI Taxonomy" id="702745"/>
    <lineage>
        <taxon>Bacteria</taxon>
        <taxon>Pseudomonadati</taxon>
        <taxon>Bacteroidota</taxon>
        <taxon>Flavobacteriia</taxon>
        <taxon>Flavobacteriales</taxon>
        <taxon>Flavobacteriaceae</taxon>
        <taxon>Myroides</taxon>
    </lineage>
</organism>
<keyword evidence="3" id="KW-1185">Reference proteome</keyword>
<keyword evidence="1" id="KW-0479">Metal-binding</keyword>
<reference evidence="3" key="1">
    <citation type="submission" date="2016-10" db="EMBL/GenBank/DDBJ databases">
        <authorList>
            <person name="Varghese N."/>
            <person name="Submissions S."/>
        </authorList>
    </citation>
    <scope>NUCLEOTIDE SEQUENCE [LARGE SCALE GENOMIC DNA]</scope>
    <source>
        <strain evidence="3">DSM 23313</strain>
    </source>
</reference>
<dbReference type="GO" id="GO:0008725">
    <property type="term" value="F:DNA-3-methyladenine glycosylase activity"/>
    <property type="evidence" value="ECO:0007669"/>
    <property type="project" value="InterPro"/>
</dbReference>
<dbReference type="Pfam" id="PF03352">
    <property type="entry name" value="Adenine_glyco"/>
    <property type="match status" value="1"/>
</dbReference>
<gene>
    <name evidence="2" type="ORF">SAMN05421818_11926</name>
</gene>
<dbReference type="AlphaFoldDB" id="A0A1G8FTV5"/>
<sequence>MAVKKHYCDFCNELPEKTDNPNKYYHDYEYGFELSDDTELFERLILEINQAGLSWNTILQKRVNFKRAYEEFDIPTVANFSEDKITSLLQDSGIIRNRLKINAAIYNAKKIMELQEEFGSFKNWLDLHIQFDLEQWLKLFKKQFKFVGKEIVNEFLMSTGYLDGAHLENCPIYKNTKFHKKV</sequence>
<feature type="binding site" evidence="1">
    <location>
        <position position="166"/>
    </location>
    <ligand>
        <name>Zn(2+)</name>
        <dbReference type="ChEBI" id="CHEBI:29105"/>
    </ligand>
</feature>
<feature type="binding site" evidence="1">
    <location>
        <position position="26"/>
    </location>
    <ligand>
        <name>Zn(2+)</name>
        <dbReference type="ChEBI" id="CHEBI:29105"/>
    </ligand>
</feature>
<dbReference type="Gene3D" id="1.10.340.30">
    <property type="entry name" value="Hypothetical protein, domain 2"/>
    <property type="match status" value="1"/>
</dbReference>
<evidence type="ECO:0000256" key="1">
    <source>
        <dbReference type="PIRSR" id="PIRSR605019-1"/>
    </source>
</evidence>
<dbReference type="STRING" id="702745.SAMN05421818_11926"/>
<dbReference type="Proteomes" id="UP000243588">
    <property type="component" value="Unassembled WGS sequence"/>
</dbReference>
<protein>
    <submittedName>
        <fullName evidence="2">DNA-3-methyladenine glycosylase I</fullName>
    </submittedName>
</protein>
<feature type="binding site" evidence="1">
    <location>
        <position position="170"/>
    </location>
    <ligand>
        <name>Zn(2+)</name>
        <dbReference type="ChEBI" id="CHEBI:29105"/>
    </ligand>
</feature>
<dbReference type="InterPro" id="IPR052891">
    <property type="entry name" value="DNA-3mA_glycosylase"/>
</dbReference>
<dbReference type="InterPro" id="IPR005019">
    <property type="entry name" value="Adenine_glyco"/>
</dbReference>
<proteinExistence type="predicted"/>
<keyword evidence="1" id="KW-0862">Zinc</keyword>
<name>A0A1G8FTV5_9FLAO</name>
<evidence type="ECO:0000313" key="3">
    <source>
        <dbReference type="Proteomes" id="UP000243588"/>
    </source>
</evidence>
<feature type="binding site" evidence="1">
    <location>
        <position position="8"/>
    </location>
    <ligand>
        <name>Zn(2+)</name>
        <dbReference type="ChEBI" id="CHEBI:29105"/>
    </ligand>
</feature>
<dbReference type="RefSeq" id="WP_090409790.1">
    <property type="nucleotide sequence ID" value="NZ_FNDQ01000019.1"/>
</dbReference>
<dbReference type="PANTHER" id="PTHR30037">
    <property type="entry name" value="DNA-3-METHYLADENINE GLYCOSYLASE 1"/>
    <property type="match status" value="1"/>
</dbReference>
<evidence type="ECO:0000313" key="2">
    <source>
        <dbReference type="EMBL" id="SDH85573.1"/>
    </source>
</evidence>
<dbReference type="GO" id="GO:0046872">
    <property type="term" value="F:metal ion binding"/>
    <property type="evidence" value="ECO:0007669"/>
    <property type="project" value="UniProtKB-KW"/>
</dbReference>
<dbReference type="GO" id="GO:0006284">
    <property type="term" value="P:base-excision repair"/>
    <property type="evidence" value="ECO:0007669"/>
    <property type="project" value="InterPro"/>
</dbReference>